<dbReference type="SUPFAM" id="SSF52833">
    <property type="entry name" value="Thioredoxin-like"/>
    <property type="match status" value="1"/>
</dbReference>
<protein>
    <recommendedName>
        <fullName evidence="4">SCO family protein</fullName>
    </recommendedName>
</protein>
<dbReference type="OrthoDB" id="1466863at2"/>
<comment type="caution">
    <text evidence="2">The sequence shown here is derived from an EMBL/GenBank/DDBJ whole genome shotgun (WGS) entry which is preliminary data.</text>
</comment>
<accession>A0A4Q4KKD7</accession>
<gene>
    <name evidence="2" type="ORF">ERX46_07600</name>
</gene>
<dbReference type="Proteomes" id="UP000293952">
    <property type="component" value="Unassembled WGS sequence"/>
</dbReference>
<name>A0A4Q4KKD7_9FLAO</name>
<sequence>MMIIVFGPASALVLITMGKCEHNFQTLPIYSEMPEYEFVGANGKLVNNETQEGKITLFTTIQTSCPQHCAIDLFKFNLQIYQDYRKNQKSLGHIKIISVVTDQDGNPVDNIDELLYTLNDVIEGYDSTIWNLVTGDPKQIYDIENNGINLYSTTSDSTFAGKSFLETMLIVDKENQLRLVRRGNQEGLIRDYKQHVALLQKQYDKDDKIKNEEK</sequence>
<dbReference type="InterPro" id="IPR036249">
    <property type="entry name" value="Thioredoxin-like_sf"/>
</dbReference>
<evidence type="ECO:0000313" key="3">
    <source>
        <dbReference type="Proteomes" id="UP000293952"/>
    </source>
</evidence>
<evidence type="ECO:0000256" key="1">
    <source>
        <dbReference type="ARBA" id="ARBA00010996"/>
    </source>
</evidence>
<organism evidence="2 3">
    <name type="scientific">Brumimicrobium glaciale</name>
    <dbReference type="NCBI Taxonomy" id="200475"/>
    <lineage>
        <taxon>Bacteria</taxon>
        <taxon>Pseudomonadati</taxon>
        <taxon>Bacteroidota</taxon>
        <taxon>Flavobacteriia</taxon>
        <taxon>Flavobacteriales</taxon>
        <taxon>Crocinitomicaceae</taxon>
        <taxon>Brumimicrobium</taxon>
    </lineage>
</organism>
<dbReference type="Pfam" id="PF02630">
    <property type="entry name" value="SCO1-SenC"/>
    <property type="match status" value="1"/>
</dbReference>
<evidence type="ECO:0008006" key="4">
    <source>
        <dbReference type="Google" id="ProtNLM"/>
    </source>
</evidence>
<dbReference type="Gene3D" id="3.40.30.10">
    <property type="entry name" value="Glutaredoxin"/>
    <property type="match status" value="1"/>
</dbReference>
<dbReference type="RefSeq" id="WP_130093264.1">
    <property type="nucleotide sequence ID" value="NZ_SETE01000003.1"/>
</dbReference>
<comment type="similarity">
    <text evidence="1">Belongs to the SCO1/2 family.</text>
</comment>
<evidence type="ECO:0000313" key="2">
    <source>
        <dbReference type="EMBL" id="RYM33823.1"/>
    </source>
</evidence>
<dbReference type="EMBL" id="SETE01000003">
    <property type="protein sequence ID" value="RYM33823.1"/>
    <property type="molecule type" value="Genomic_DNA"/>
</dbReference>
<dbReference type="AlphaFoldDB" id="A0A4Q4KKD7"/>
<keyword evidence="3" id="KW-1185">Reference proteome</keyword>
<reference evidence="2 3" key="1">
    <citation type="submission" date="2019-02" db="EMBL/GenBank/DDBJ databases">
        <title>Genome sequence of the sea-ice species Brumimicrobium glaciale.</title>
        <authorList>
            <person name="Bowman J.P."/>
        </authorList>
    </citation>
    <scope>NUCLEOTIDE SEQUENCE [LARGE SCALE GENOMIC DNA]</scope>
    <source>
        <strain evidence="2 3">IC156</strain>
    </source>
</reference>
<dbReference type="InterPro" id="IPR003782">
    <property type="entry name" value="SCO1/SenC"/>
</dbReference>
<proteinExistence type="inferred from homology"/>